<protein>
    <submittedName>
        <fullName evidence="5">1-acyl-sn-glycerol-3-phosphate acyltransferase</fullName>
    </submittedName>
</protein>
<sequence>MWLARTTARAIIVFARLLTGMRANWQGCIPAAVQRVYFANHSSHGDFVLIWGCLPPDLRTITRPVAGADYWERSPLRRFIGRDVFRALLIDRTRSDPGCDPVALMHGALTSGDSLILFPEGTRNTTDARLLPFKSGIYHLARVCPEVEFVPVWIDNLNRVMPKGEVVPVPLLCTVTFGHPVLLAAEETKEAFLARCRDGLLALAPELE</sequence>
<dbReference type="PANTHER" id="PTHR10434:SF11">
    <property type="entry name" value="1-ACYL-SN-GLYCEROL-3-PHOSPHATE ACYLTRANSFERASE"/>
    <property type="match status" value="1"/>
</dbReference>
<feature type="domain" description="Phospholipid/glycerol acyltransferase" evidence="4">
    <location>
        <begin position="35"/>
        <end position="157"/>
    </location>
</feature>
<evidence type="ECO:0000313" key="6">
    <source>
        <dbReference type="Proteomes" id="UP000255165"/>
    </source>
</evidence>
<comment type="pathway">
    <text evidence="1">Lipid metabolism.</text>
</comment>
<dbReference type="PANTHER" id="PTHR10434">
    <property type="entry name" value="1-ACYL-SN-GLYCEROL-3-PHOSPHATE ACYLTRANSFERASE"/>
    <property type="match status" value="1"/>
</dbReference>
<dbReference type="CDD" id="cd07989">
    <property type="entry name" value="LPLAT_AGPAT-like"/>
    <property type="match status" value="1"/>
</dbReference>
<evidence type="ECO:0000256" key="1">
    <source>
        <dbReference type="ARBA" id="ARBA00005189"/>
    </source>
</evidence>
<organism evidence="5 6">
    <name type="scientific">Cupriavidus lacunae</name>
    <dbReference type="NCBI Taxonomy" id="2666307"/>
    <lineage>
        <taxon>Bacteria</taxon>
        <taxon>Pseudomonadati</taxon>
        <taxon>Pseudomonadota</taxon>
        <taxon>Betaproteobacteria</taxon>
        <taxon>Burkholderiales</taxon>
        <taxon>Burkholderiaceae</taxon>
        <taxon>Cupriavidus</taxon>
    </lineage>
</organism>
<keyword evidence="6" id="KW-1185">Reference proteome</keyword>
<keyword evidence="3 5" id="KW-0012">Acyltransferase</keyword>
<evidence type="ECO:0000259" key="4">
    <source>
        <dbReference type="SMART" id="SM00563"/>
    </source>
</evidence>
<dbReference type="InterPro" id="IPR002123">
    <property type="entry name" value="Plipid/glycerol_acylTrfase"/>
</dbReference>
<keyword evidence="2 5" id="KW-0808">Transferase</keyword>
<dbReference type="SUPFAM" id="SSF69593">
    <property type="entry name" value="Glycerol-3-phosphate (1)-acyltransferase"/>
    <property type="match status" value="1"/>
</dbReference>
<dbReference type="Pfam" id="PF01553">
    <property type="entry name" value="Acyltransferase"/>
    <property type="match status" value="1"/>
</dbReference>
<reference evidence="6" key="1">
    <citation type="submission" date="2018-06" db="EMBL/GenBank/DDBJ databases">
        <authorList>
            <person name="Feng T."/>
            <person name="Jeon C.O."/>
        </authorList>
    </citation>
    <scope>NUCLEOTIDE SEQUENCE [LARGE SCALE GENOMIC DNA]</scope>
    <source>
        <strain evidence="6">S23</strain>
    </source>
</reference>
<dbReference type="GO" id="GO:0003841">
    <property type="term" value="F:1-acylglycerol-3-phosphate O-acyltransferase activity"/>
    <property type="evidence" value="ECO:0007669"/>
    <property type="project" value="TreeGrafter"/>
</dbReference>
<accession>A0A370NT94</accession>
<evidence type="ECO:0000256" key="3">
    <source>
        <dbReference type="ARBA" id="ARBA00023315"/>
    </source>
</evidence>
<dbReference type="GO" id="GO:0006654">
    <property type="term" value="P:phosphatidic acid biosynthetic process"/>
    <property type="evidence" value="ECO:0007669"/>
    <property type="project" value="TreeGrafter"/>
</dbReference>
<dbReference type="SMART" id="SM00563">
    <property type="entry name" value="PlsC"/>
    <property type="match status" value="1"/>
</dbReference>
<dbReference type="RefSeq" id="WP_115212977.1">
    <property type="nucleotide sequence ID" value="NZ_QKWJ01000022.1"/>
</dbReference>
<comment type="caution">
    <text evidence="5">The sequence shown here is derived from an EMBL/GenBank/DDBJ whole genome shotgun (WGS) entry which is preliminary data.</text>
</comment>
<dbReference type="Proteomes" id="UP000255165">
    <property type="component" value="Unassembled WGS sequence"/>
</dbReference>
<dbReference type="EMBL" id="QKWJ01000022">
    <property type="protein sequence ID" value="RDK08825.1"/>
    <property type="molecule type" value="Genomic_DNA"/>
</dbReference>
<name>A0A370NT94_9BURK</name>
<evidence type="ECO:0000313" key="5">
    <source>
        <dbReference type="EMBL" id="RDK08825.1"/>
    </source>
</evidence>
<dbReference type="AlphaFoldDB" id="A0A370NT94"/>
<gene>
    <name evidence="5" type="ORF">DN412_18760</name>
</gene>
<proteinExistence type="predicted"/>
<evidence type="ECO:0000256" key="2">
    <source>
        <dbReference type="ARBA" id="ARBA00022679"/>
    </source>
</evidence>